<accession>A0A5D4T2A1</accession>
<feature type="region of interest" description="Disordered" evidence="1">
    <location>
        <begin position="139"/>
        <end position="194"/>
    </location>
</feature>
<protein>
    <submittedName>
        <fullName evidence="2">Uncharacterized protein</fullName>
    </submittedName>
</protein>
<dbReference type="OrthoDB" id="2819621at2"/>
<proteinExistence type="predicted"/>
<organism evidence="2 3">
    <name type="scientific">Sutcliffiella horikoshii</name>
    <dbReference type="NCBI Taxonomy" id="79883"/>
    <lineage>
        <taxon>Bacteria</taxon>
        <taxon>Bacillati</taxon>
        <taxon>Bacillota</taxon>
        <taxon>Bacilli</taxon>
        <taxon>Bacillales</taxon>
        <taxon>Bacillaceae</taxon>
        <taxon>Sutcliffiella</taxon>
    </lineage>
</organism>
<feature type="region of interest" description="Disordered" evidence="1">
    <location>
        <begin position="301"/>
        <end position="453"/>
    </location>
</feature>
<feature type="compositionally biased region" description="Polar residues" evidence="1">
    <location>
        <begin position="328"/>
        <end position="338"/>
    </location>
</feature>
<feature type="compositionally biased region" description="Polar residues" evidence="1">
    <location>
        <begin position="220"/>
        <end position="233"/>
    </location>
</feature>
<dbReference type="Proteomes" id="UP000322524">
    <property type="component" value="Unassembled WGS sequence"/>
</dbReference>
<feature type="region of interest" description="Disordered" evidence="1">
    <location>
        <begin position="218"/>
        <end position="241"/>
    </location>
</feature>
<dbReference type="RefSeq" id="WP_148987371.1">
    <property type="nucleotide sequence ID" value="NZ_VTEV01000002.1"/>
</dbReference>
<evidence type="ECO:0000313" key="3">
    <source>
        <dbReference type="Proteomes" id="UP000322524"/>
    </source>
</evidence>
<reference evidence="2 3" key="1">
    <citation type="submission" date="2019-08" db="EMBL/GenBank/DDBJ databases">
        <title>Bacillus genomes from the desert of Cuatro Cienegas, Coahuila.</title>
        <authorList>
            <person name="Olmedo-Alvarez G."/>
        </authorList>
    </citation>
    <scope>NUCLEOTIDE SEQUENCE [LARGE SCALE GENOMIC DNA]</scope>
    <source>
        <strain evidence="2 3">CH28_1T</strain>
    </source>
</reference>
<name>A0A5D4T2A1_9BACI</name>
<gene>
    <name evidence="2" type="ORF">FZC76_06160</name>
</gene>
<dbReference type="EMBL" id="VTEV01000002">
    <property type="protein sequence ID" value="TYS69810.1"/>
    <property type="molecule type" value="Genomic_DNA"/>
</dbReference>
<sequence>MNEQRKEVIGSYLMEEEALSKIDWLQSEGYQPEEIWIIRDNRGIVEQFGKGGFSRAHDEREAQLNEYSSINPSSSIVTPKSLFTPENKSVAVTLMEMGIAKEEAYRYEFDVKVGKVLVLAEPISSMKLRQKALTESRMERYATEEPSLHLDESTEPTMAEKPVVSEDKRLAESNTSINRPMPDTNLDGSIPLDEQILSGDPVETEKDYAREEVTALHDQASVTTEATTLNRTGNPDLEIEENLAREQRNNGKRYAENSSEEDVDKALLYEHGQPFPMETPYEEDVYDKRVISDGPLGVELEETAGDMSRSQDEKPLFSSKETRDASIKTKTVNSTSAVSRDERLTETEDKGPILFEDTLQEIERDEPLVDSYEPTSHETEQPGDIYAPEEETSVHIDEETYMQEENVRHTEERDGSLFEEDHSEGPFSDRKKERMTQKRNNLFNGEDNDLFRR</sequence>
<feature type="compositionally biased region" description="Basic and acidic residues" evidence="1">
    <location>
        <begin position="309"/>
        <end position="327"/>
    </location>
</feature>
<feature type="compositionally biased region" description="Basic and acidic residues" evidence="1">
    <location>
        <begin position="339"/>
        <end position="351"/>
    </location>
</feature>
<feature type="compositionally biased region" description="Basic and acidic residues" evidence="1">
    <location>
        <begin position="139"/>
        <end position="152"/>
    </location>
</feature>
<comment type="caution">
    <text evidence="2">The sequence shown here is derived from an EMBL/GenBank/DDBJ whole genome shotgun (WGS) entry which is preliminary data.</text>
</comment>
<dbReference type="AlphaFoldDB" id="A0A5D4T2A1"/>
<evidence type="ECO:0000256" key="1">
    <source>
        <dbReference type="SAM" id="MobiDB-lite"/>
    </source>
</evidence>
<evidence type="ECO:0000313" key="2">
    <source>
        <dbReference type="EMBL" id="TYS69810.1"/>
    </source>
</evidence>
<feature type="compositionally biased region" description="Basic and acidic residues" evidence="1">
    <location>
        <begin position="405"/>
        <end position="436"/>
    </location>
</feature>